<dbReference type="InterPro" id="IPR045979">
    <property type="entry name" value="DUF5935"/>
</dbReference>
<evidence type="ECO:0000256" key="1">
    <source>
        <dbReference type="ARBA" id="ARBA00004141"/>
    </source>
</evidence>
<evidence type="ECO:0000259" key="7">
    <source>
        <dbReference type="Pfam" id="PF19358"/>
    </source>
</evidence>
<feature type="transmembrane region" description="Helical" evidence="5">
    <location>
        <begin position="332"/>
        <end position="353"/>
    </location>
</feature>
<feature type="domain" description="O-antigen ligase-related" evidence="6">
    <location>
        <begin position="213"/>
        <end position="349"/>
    </location>
</feature>
<evidence type="ECO:0000256" key="3">
    <source>
        <dbReference type="ARBA" id="ARBA00022989"/>
    </source>
</evidence>
<organism evidence="8 9">
    <name type="scientific">Alteromonas ponticola</name>
    <dbReference type="NCBI Taxonomy" id="2720613"/>
    <lineage>
        <taxon>Bacteria</taxon>
        <taxon>Pseudomonadati</taxon>
        <taxon>Pseudomonadota</taxon>
        <taxon>Gammaproteobacteria</taxon>
        <taxon>Alteromonadales</taxon>
        <taxon>Alteromonadaceae</taxon>
        <taxon>Alteromonas/Salinimonas group</taxon>
        <taxon>Alteromonas</taxon>
    </lineage>
</organism>
<dbReference type="InterPro" id="IPR051533">
    <property type="entry name" value="WaaL-like"/>
</dbReference>
<evidence type="ECO:0000256" key="5">
    <source>
        <dbReference type="SAM" id="Phobius"/>
    </source>
</evidence>
<evidence type="ECO:0000256" key="4">
    <source>
        <dbReference type="ARBA" id="ARBA00023136"/>
    </source>
</evidence>
<dbReference type="Pfam" id="PF04932">
    <property type="entry name" value="Wzy_C"/>
    <property type="match status" value="1"/>
</dbReference>
<evidence type="ECO:0008006" key="10">
    <source>
        <dbReference type="Google" id="ProtNLM"/>
    </source>
</evidence>
<dbReference type="EMBL" id="JAATNW010000002">
    <property type="protein sequence ID" value="NMH59050.1"/>
    <property type="molecule type" value="Genomic_DNA"/>
</dbReference>
<feature type="transmembrane region" description="Helical" evidence="5">
    <location>
        <begin position="250"/>
        <end position="267"/>
    </location>
</feature>
<keyword evidence="2 5" id="KW-0812">Transmembrane</keyword>
<feature type="domain" description="DUF5935" evidence="7">
    <location>
        <begin position="31"/>
        <end position="168"/>
    </location>
</feature>
<name>A0ABX1R1H8_9ALTE</name>
<feature type="transmembrane region" description="Helical" evidence="5">
    <location>
        <begin position="110"/>
        <end position="127"/>
    </location>
</feature>
<dbReference type="InterPro" id="IPR007016">
    <property type="entry name" value="O-antigen_ligase-rel_domated"/>
</dbReference>
<keyword evidence="9" id="KW-1185">Reference proteome</keyword>
<feature type="transmembrane region" description="Helical" evidence="5">
    <location>
        <begin position="397"/>
        <end position="417"/>
    </location>
</feature>
<dbReference type="RefSeq" id="WP_169209629.1">
    <property type="nucleotide sequence ID" value="NZ_JAATNW010000002.1"/>
</dbReference>
<feature type="transmembrane region" description="Helical" evidence="5">
    <location>
        <begin position="373"/>
        <end position="391"/>
    </location>
</feature>
<evidence type="ECO:0000313" key="8">
    <source>
        <dbReference type="EMBL" id="NMH59050.1"/>
    </source>
</evidence>
<dbReference type="PANTHER" id="PTHR37422:SF13">
    <property type="entry name" value="LIPOPOLYSACCHARIDE BIOSYNTHESIS PROTEIN PA4999-RELATED"/>
    <property type="match status" value="1"/>
</dbReference>
<dbReference type="Pfam" id="PF19358">
    <property type="entry name" value="DUF5935"/>
    <property type="match status" value="1"/>
</dbReference>
<evidence type="ECO:0000259" key="6">
    <source>
        <dbReference type="Pfam" id="PF04932"/>
    </source>
</evidence>
<gene>
    <name evidence="8" type="ORF">HCJ96_03325</name>
</gene>
<feature type="transmembrane region" description="Helical" evidence="5">
    <location>
        <begin position="133"/>
        <end position="156"/>
    </location>
</feature>
<feature type="transmembrane region" description="Helical" evidence="5">
    <location>
        <begin position="20"/>
        <end position="40"/>
    </location>
</feature>
<protein>
    <recommendedName>
        <fullName evidence="10">O-antigen ligase family protein</fullName>
    </recommendedName>
</protein>
<dbReference type="PANTHER" id="PTHR37422">
    <property type="entry name" value="TEICHURONIC ACID BIOSYNTHESIS PROTEIN TUAE"/>
    <property type="match status" value="1"/>
</dbReference>
<accession>A0ABX1R1H8</accession>
<keyword evidence="4 5" id="KW-0472">Membrane</keyword>
<dbReference type="Proteomes" id="UP000709336">
    <property type="component" value="Unassembled WGS sequence"/>
</dbReference>
<feature type="transmembrane region" description="Helical" evidence="5">
    <location>
        <begin position="208"/>
        <end position="229"/>
    </location>
</feature>
<feature type="transmembrane region" description="Helical" evidence="5">
    <location>
        <begin position="52"/>
        <end position="71"/>
    </location>
</feature>
<feature type="transmembrane region" description="Helical" evidence="5">
    <location>
        <begin position="177"/>
        <end position="196"/>
    </location>
</feature>
<reference evidence="8 9" key="1">
    <citation type="submission" date="2020-03" db="EMBL/GenBank/DDBJ databases">
        <title>Alteromonas ponticola sp. nov., isolated from seawater.</title>
        <authorList>
            <person name="Yoon J.-H."/>
            <person name="Kim Y.-O."/>
        </authorList>
    </citation>
    <scope>NUCLEOTIDE SEQUENCE [LARGE SCALE GENOMIC DNA]</scope>
    <source>
        <strain evidence="8 9">MYP5</strain>
    </source>
</reference>
<evidence type="ECO:0000313" key="9">
    <source>
        <dbReference type="Proteomes" id="UP000709336"/>
    </source>
</evidence>
<sequence length="434" mass="50445">MKQVASYSLNDLFFLRIKNLWSYFKSESLAFKCISIYLFIEFFRPQSIFPILDFAPWAQIFLIVSLLASFIDPKASLKITGMHILVLLFAAAIHLSFMVAHYISWSQENYIFFVQWLVVMFISTAVVTTKERIYIYFIVLFLCSLKIAIGTAKIWVFRGFSFSSWGLMGPPGYFQNSGELAVLMLVLFPIGYYLYSRYKGEVRTWEKYALLAATICPILTILGSSSRGAQLALLVQITLMFWRKIFKPKYLILIALVGWIGWSVLPAEQKERFTSIGEDKTSIQRMLYWEHSWDIMKEYPALGIGYFNFIPYYTRHFPEDILYKKAEMPHNIFFQVGTDAGFIGLFFYLLIIIASLIRRLPIKAGMRHESDEFYVILWKAFKLSILGFVIAGQFVTIGYYPFLWILITFQTCIVIAYRHNFKPSAVNENGIKAY</sequence>
<keyword evidence="3 5" id="KW-1133">Transmembrane helix</keyword>
<comment type="caution">
    <text evidence="8">The sequence shown here is derived from an EMBL/GenBank/DDBJ whole genome shotgun (WGS) entry which is preliminary data.</text>
</comment>
<feature type="transmembrane region" description="Helical" evidence="5">
    <location>
        <begin position="83"/>
        <end position="103"/>
    </location>
</feature>
<comment type="subcellular location">
    <subcellularLocation>
        <location evidence="1">Membrane</location>
        <topology evidence="1">Multi-pass membrane protein</topology>
    </subcellularLocation>
</comment>
<proteinExistence type="predicted"/>
<evidence type="ECO:0000256" key="2">
    <source>
        <dbReference type="ARBA" id="ARBA00022692"/>
    </source>
</evidence>